<comment type="caution">
    <text evidence="1">The sequence shown here is derived from an EMBL/GenBank/DDBJ whole genome shotgun (WGS) entry which is preliminary data.</text>
</comment>
<organism evidence="1 2">
    <name type="scientific">Tetraparma gracilis</name>
    <dbReference type="NCBI Taxonomy" id="2962635"/>
    <lineage>
        <taxon>Eukaryota</taxon>
        <taxon>Sar</taxon>
        <taxon>Stramenopiles</taxon>
        <taxon>Ochrophyta</taxon>
        <taxon>Bolidophyceae</taxon>
        <taxon>Parmales</taxon>
        <taxon>Triparmaceae</taxon>
        <taxon>Tetraparma</taxon>
    </lineage>
</organism>
<dbReference type="EMBL" id="BRYB01006177">
    <property type="protein sequence ID" value="GMI51247.1"/>
    <property type="molecule type" value="Genomic_DNA"/>
</dbReference>
<accession>A0ABQ6NAG6</accession>
<evidence type="ECO:0008006" key="3">
    <source>
        <dbReference type="Google" id="ProtNLM"/>
    </source>
</evidence>
<dbReference type="InterPro" id="IPR013083">
    <property type="entry name" value="Znf_RING/FYVE/PHD"/>
</dbReference>
<sequence>MSNPVRVPREFLSNDVEVREVFDKAALEDMQKDVETLKKVKGLREVNDAKDAHNGKKFANSAKDRQDARRTLKKLTEAELESDAAMQQRMKDLSVEDAKRAAGWEEDFEDPQPSLTCVLEFLVDSVKKVRAEVCGVCGKPVLDADPTSYAKKEQKKAGEETMAQKKARRAAAQAVKDKRPCRVHCGHFYHAKCLEDYMLEPPFGHTCAVAGCDRPVFYPGYNDDKKVLEMNYNNLQARKREVEDAVDMFNM</sequence>
<feature type="non-terminal residue" evidence="1">
    <location>
        <position position="1"/>
    </location>
</feature>
<dbReference type="Proteomes" id="UP001165060">
    <property type="component" value="Unassembled WGS sequence"/>
</dbReference>
<protein>
    <recommendedName>
        <fullName evidence="3">RING-type domain-containing protein</fullName>
    </recommendedName>
</protein>
<evidence type="ECO:0000313" key="2">
    <source>
        <dbReference type="Proteomes" id="UP001165060"/>
    </source>
</evidence>
<gene>
    <name evidence="1" type="ORF">TeGR_g5221</name>
</gene>
<dbReference type="Gene3D" id="3.30.40.10">
    <property type="entry name" value="Zinc/RING finger domain, C3HC4 (zinc finger)"/>
    <property type="match status" value="1"/>
</dbReference>
<proteinExistence type="predicted"/>
<name>A0ABQ6NAG6_9STRA</name>
<evidence type="ECO:0000313" key="1">
    <source>
        <dbReference type="EMBL" id="GMI51247.1"/>
    </source>
</evidence>
<dbReference type="PANTHER" id="PTHR40237:SF1">
    <property type="entry name" value="LD44813P"/>
    <property type="match status" value="1"/>
</dbReference>
<dbReference type="PANTHER" id="PTHR40237">
    <property type="entry name" value="LD44813P"/>
    <property type="match status" value="1"/>
</dbReference>
<reference evidence="1 2" key="1">
    <citation type="journal article" date="2023" name="Commun. Biol.">
        <title>Genome analysis of Parmales, the sister group of diatoms, reveals the evolutionary specialization of diatoms from phago-mixotrophs to photoautotrophs.</title>
        <authorList>
            <person name="Ban H."/>
            <person name="Sato S."/>
            <person name="Yoshikawa S."/>
            <person name="Yamada K."/>
            <person name="Nakamura Y."/>
            <person name="Ichinomiya M."/>
            <person name="Sato N."/>
            <person name="Blanc-Mathieu R."/>
            <person name="Endo H."/>
            <person name="Kuwata A."/>
            <person name="Ogata H."/>
        </authorList>
    </citation>
    <scope>NUCLEOTIDE SEQUENCE [LARGE SCALE GENOMIC DNA]</scope>
</reference>
<keyword evidence="2" id="KW-1185">Reference proteome</keyword>